<accession>A0A1E1J0B4</accession>
<evidence type="ECO:0000256" key="4">
    <source>
        <dbReference type="ARBA" id="ARBA00022833"/>
    </source>
</evidence>
<dbReference type="InterPro" id="IPR001164">
    <property type="entry name" value="ArfGAP_dom"/>
</dbReference>
<evidence type="ECO:0000256" key="1">
    <source>
        <dbReference type="ARBA" id="ARBA00022468"/>
    </source>
</evidence>
<feature type="region of interest" description="Disordered" evidence="6">
    <location>
        <begin position="326"/>
        <end position="345"/>
    </location>
</feature>
<gene>
    <name evidence="8" type="primary">LgM4147LRVhigh.28.01530.01790</name>
    <name evidence="8" type="ORF">BN36_2845120</name>
</gene>
<protein>
    <recommendedName>
        <fullName evidence="7">Arf-GAP domain-containing protein</fullName>
    </recommendedName>
</protein>
<dbReference type="Gene3D" id="1.10.220.150">
    <property type="entry name" value="Arf GTPase activating protein"/>
    <property type="match status" value="1"/>
</dbReference>
<feature type="domain" description="Arf-GAP" evidence="7">
    <location>
        <begin position="56"/>
        <end position="182"/>
    </location>
</feature>
<reference evidence="8" key="1">
    <citation type="submission" date="2012-08" db="EMBL/GenBank/DDBJ databases">
        <title>Comparative genomics of metastatic and non-metastatic Leishmania guyanensis provides insights into polygenic factors involved in Leishmania RNA virus infection.</title>
        <authorList>
            <person name="Smith D."/>
            <person name="Hertz-Fowler C."/>
            <person name="Martin R."/>
            <person name="Dickens N."/>
            <person name="Fasel N."/>
            <person name="Falquet L."/>
            <person name="Beverley S."/>
            <person name="Zangger H."/>
            <person name="Calderon-Copete S."/>
            <person name="Mottram J."/>
            <person name="Xenarios I."/>
        </authorList>
    </citation>
    <scope>NUCLEOTIDE SEQUENCE</scope>
    <source>
        <strain evidence="8">MHOM/BR/75/M4147/SSU:IR2SAT-LUC</strain>
    </source>
</reference>
<dbReference type="EMBL" id="CALQ01001197">
    <property type="protein sequence ID" value="CCM17012.1"/>
    <property type="molecule type" value="Genomic_DNA"/>
</dbReference>
<dbReference type="InterPro" id="IPR038508">
    <property type="entry name" value="ArfGAP_dom_sf"/>
</dbReference>
<organism evidence="8">
    <name type="scientific">Leishmania guyanensis</name>
    <dbReference type="NCBI Taxonomy" id="5670"/>
    <lineage>
        <taxon>Eukaryota</taxon>
        <taxon>Discoba</taxon>
        <taxon>Euglenozoa</taxon>
        <taxon>Kinetoplastea</taxon>
        <taxon>Metakinetoplastina</taxon>
        <taxon>Trypanosomatida</taxon>
        <taxon>Trypanosomatidae</taxon>
        <taxon>Leishmaniinae</taxon>
        <taxon>Leishmania</taxon>
        <taxon>Leishmania guyanensis species complex</taxon>
    </lineage>
</organism>
<sequence length="412" mass="44061">MPTDFHHQHKAEGRSGDESSVNNNKGGGYGAPSTQHATTARSTKVGGWRTGAGGAGVTAQQLRRFDVLLHRSENRECFDCATKHPRWASTNLGVFLCLRCAGIHRSMGTHISKVKSTNMDAWADSMMFLMEHVGNARGRLLYEYEMPPLARVTGTTDGAVVEKVIRSKYERKLYYHPSFTELFAQFMETPIEEVNGDGTGTLPPPGGNSPPPQLDARGQVQQQHVVLEELWGAPVSSPSTNQPCQKVTQGVMGAQTSITELFSHAYPTHPTCVSSVMVSGGTNPRPIAWGNMGAPLSSVPPMSANSDLGWFDAQFGGAGSNLLGPTSGGVQGEAPLAKKPDSSSNVSTACGNVEDLFTGRSSSHTKNEILSLFDSAPVAGAYEQTSSSMNAHTGRHPMAWQPQEVKSHSPAK</sequence>
<dbReference type="PANTHER" id="PTHR45705">
    <property type="entry name" value="FI20236P1"/>
    <property type="match status" value="1"/>
</dbReference>
<feature type="compositionally biased region" description="Basic and acidic residues" evidence="6">
    <location>
        <begin position="1"/>
        <end position="17"/>
    </location>
</feature>
<evidence type="ECO:0000256" key="2">
    <source>
        <dbReference type="ARBA" id="ARBA00022723"/>
    </source>
</evidence>
<evidence type="ECO:0000259" key="7">
    <source>
        <dbReference type="PROSITE" id="PS50115"/>
    </source>
</evidence>
<dbReference type="AlphaFoldDB" id="A0A1E1J0B4"/>
<keyword evidence="3 5" id="KW-0863">Zinc-finger</keyword>
<evidence type="ECO:0000256" key="6">
    <source>
        <dbReference type="SAM" id="MobiDB-lite"/>
    </source>
</evidence>
<evidence type="ECO:0000256" key="3">
    <source>
        <dbReference type="ARBA" id="ARBA00022771"/>
    </source>
</evidence>
<evidence type="ECO:0000256" key="5">
    <source>
        <dbReference type="PROSITE-ProRule" id="PRU00288"/>
    </source>
</evidence>
<dbReference type="CDD" id="cd08204">
    <property type="entry name" value="ArfGap"/>
    <property type="match status" value="1"/>
</dbReference>
<dbReference type="GO" id="GO:0005737">
    <property type="term" value="C:cytoplasm"/>
    <property type="evidence" value="ECO:0007669"/>
    <property type="project" value="TreeGrafter"/>
</dbReference>
<dbReference type="SUPFAM" id="SSF57863">
    <property type="entry name" value="ArfGap/RecO-like zinc finger"/>
    <property type="match status" value="1"/>
</dbReference>
<keyword evidence="1" id="KW-0343">GTPase activation</keyword>
<feature type="compositionally biased region" description="Polar residues" evidence="6">
    <location>
        <begin position="32"/>
        <end position="42"/>
    </location>
</feature>
<dbReference type="Pfam" id="PF01412">
    <property type="entry name" value="ArfGap"/>
    <property type="match status" value="1"/>
</dbReference>
<dbReference type="InterPro" id="IPR051718">
    <property type="entry name" value="ARF_GTPase-activating"/>
</dbReference>
<dbReference type="InterPro" id="IPR037278">
    <property type="entry name" value="ARFGAP/RecO"/>
</dbReference>
<evidence type="ECO:0000313" key="8">
    <source>
        <dbReference type="EMBL" id="CCM17012.1"/>
    </source>
</evidence>
<dbReference type="GO" id="GO:0005096">
    <property type="term" value="F:GTPase activator activity"/>
    <property type="evidence" value="ECO:0007669"/>
    <property type="project" value="UniProtKB-KW"/>
</dbReference>
<dbReference type="PANTHER" id="PTHR45705:SF1">
    <property type="entry name" value="FI20236P1"/>
    <property type="match status" value="1"/>
</dbReference>
<feature type="region of interest" description="Disordered" evidence="6">
    <location>
        <begin position="1"/>
        <end position="46"/>
    </location>
</feature>
<dbReference type="PRINTS" id="PR00405">
    <property type="entry name" value="REVINTRACTNG"/>
</dbReference>
<feature type="compositionally biased region" description="Pro residues" evidence="6">
    <location>
        <begin position="202"/>
        <end position="213"/>
    </location>
</feature>
<name>A0A1E1J0B4_LEIGU</name>
<dbReference type="PROSITE" id="PS50115">
    <property type="entry name" value="ARFGAP"/>
    <property type="match status" value="1"/>
</dbReference>
<feature type="region of interest" description="Disordered" evidence="6">
    <location>
        <begin position="384"/>
        <end position="412"/>
    </location>
</feature>
<feature type="region of interest" description="Disordered" evidence="6">
    <location>
        <begin position="194"/>
        <end position="216"/>
    </location>
</feature>
<dbReference type="FunFam" id="1.10.220.150:FF:000009">
    <property type="entry name" value="stromal membrane-associated protein 1 isoform X1"/>
    <property type="match status" value="1"/>
</dbReference>
<dbReference type="GO" id="GO:0008270">
    <property type="term" value="F:zinc ion binding"/>
    <property type="evidence" value="ECO:0007669"/>
    <property type="project" value="UniProtKB-KW"/>
</dbReference>
<keyword evidence="4" id="KW-0862">Zinc</keyword>
<keyword evidence="2" id="KW-0479">Metal-binding</keyword>
<dbReference type="SMART" id="SM00105">
    <property type="entry name" value="ArfGap"/>
    <property type="match status" value="1"/>
</dbReference>
<proteinExistence type="predicted"/>